<evidence type="ECO:0000256" key="2">
    <source>
        <dbReference type="SAM" id="MobiDB-lite"/>
    </source>
</evidence>
<dbReference type="PROSITE" id="PS00028">
    <property type="entry name" value="ZINC_FINGER_C2H2_1"/>
    <property type="match status" value="1"/>
</dbReference>
<dbReference type="OrthoDB" id="3199698at2759"/>
<dbReference type="GO" id="GO:0008270">
    <property type="term" value="F:zinc ion binding"/>
    <property type="evidence" value="ECO:0007669"/>
    <property type="project" value="UniProtKB-KW"/>
</dbReference>
<name>A0A8H6RZM2_9AGAR</name>
<feature type="domain" description="C2H2-type" evidence="3">
    <location>
        <begin position="14"/>
        <end position="44"/>
    </location>
</feature>
<sequence length="132" mass="14272">MLPHRGNCKTIADLPCQFPGCGRVFKTASGITRHVRAYHDNPTNAGPSGQLATDGPAHWQGVERDSPMPDWEPLAHASSPLQLEDLRPDIAPEASAPAANSTGWRRIHHPFLTARPCDEEGVDLPEGAKPQV</sequence>
<gene>
    <name evidence="4" type="ORF">MIND_01337600</name>
</gene>
<dbReference type="EMBL" id="JACAZF010000015">
    <property type="protein sequence ID" value="KAF7290239.1"/>
    <property type="molecule type" value="Genomic_DNA"/>
</dbReference>
<dbReference type="Gene3D" id="3.30.160.60">
    <property type="entry name" value="Classic Zinc Finger"/>
    <property type="match status" value="1"/>
</dbReference>
<dbReference type="GeneID" id="59352337"/>
<evidence type="ECO:0000313" key="5">
    <source>
        <dbReference type="Proteomes" id="UP000636479"/>
    </source>
</evidence>
<feature type="compositionally biased region" description="Polar residues" evidence="2">
    <location>
        <begin position="41"/>
        <end position="51"/>
    </location>
</feature>
<evidence type="ECO:0000313" key="4">
    <source>
        <dbReference type="EMBL" id="KAF7290239.1"/>
    </source>
</evidence>
<feature type="region of interest" description="Disordered" evidence="2">
    <location>
        <begin position="38"/>
        <end position="75"/>
    </location>
</feature>
<accession>A0A8H6RZM2</accession>
<proteinExistence type="predicted"/>
<dbReference type="SUPFAM" id="SSF57667">
    <property type="entry name" value="beta-beta-alpha zinc fingers"/>
    <property type="match status" value="1"/>
</dbReference>
<evidence type="ECO:0000259" key="3">
    <source>
        <dbReference type="PROSITE" id="PS50157"/>
    </source>
</evidence>
<dbReference type="Proteomes" id="UP000636479">
    <property type="component" value="Unassembled WGS sequence"/>
</dbReference>
<keyword evidence="1" id="KW-0479">Metal-binding</keyword>
<keyword evidence="1" id="KW-0862">Zinc</keyword>
<dbReference type="InterPro" id="IPR036236">
    <property type="entry name" value="Znf_C2H2_sf"/>
</dbReference>
<protein>
    <submittedName>
        <fullName evidence="4">C2H2-type domain-containing protein</fullName>
    </submittedName>
</protein>
<keyword evidence="1" id="KW-0863">Zinc-finger</keyword>
<dbReference type="AlphaFoldDB" id="A0A8H6RZM2"/>
<dbReference type="SMART" id="SM00355">
    <property type="entry name" value="ZnF_C2H2"/>
    <property type="match status" value="1"/>
</dbReference>
<dbReference type="RefSeq" id="XP_037213817.1">
    <property type="nucleotide sequence ID" value="XM_037369821.1"/>
</dbReference>
<reference evidence="4" key="1">
    <citation type="submission" date="2020-05" db="EMBL/GenBank/DDBJ databases">
        <title>Mycena genomes resolve the evolution of fungal bioluminescence.</title>
        <authorList>
            <person name="Tsai I.J."/>
        </authorList>
    </citation>
    <scope>NUCLEOTIDE SEQUENCE</scope>
    <source>
        <strain evidence="4">171206Taipei</strain>
    </source>
</reference>
<evidence type="ECO:0000256" key="1">
    <source>
        <dbReference type="PROSITE-ProRule" id="PRU00042"/>
    </source>
</evidence>
<dbReference type="InterPro" id="IPR013087">
    <property type="entry name" value="Znf_C2H2_type"/>
</dbReference>
<organism evidence="4 5">
    <name type="scientific">Mycena indigotica</name>
    <dbReference type="NCBI Taxonomy" id="2126181"/>
    <lineage>
        <taxon>Eukaryota</taxon>
        <taxon>Fungi</taxon>
        <taxon>Dikarya</taxon>
        <taxon>Basidiomycota</taxon>
        <taxon>Agaricomycotina</taxon>
        <taxon>Agaricomycetes</taxon>
        <taxon>Agaricomycetidae</taxon>
        <taxon>Agaricales</taxon>
        <taxon>Marasmiineae</taxon>
        <taxon>Mycenaceae</taxon>
        <taxon>Mycena</taxon>
    </lineage>
</organism>
<dbReference type="PROSITE" id="PS50157">
    <property type="entry name" value="ZINC_FINGER_C2H2_2"/>
    <property type="match status" value="1"/>
</dbReference>
<comment type="caution">
    <text evidence="4">The sequence shown here is derived from an EMBL/GenBank/DDBJ whole genome shotgun (WGS) entry which is preliminary data.</text>
</comment>
<keyword evidence="5" id="KW-1185">Reference proteome</keyword>